<dbReference type="AlphaFoldDB" id="A0A848HP01"/>
<evidence type="ECO:0000256" key="1">
    <source>
        <dbReference type="ARBA" id="ARBA00004533"/>
    </source>
</evidence>
<sequence length="319" mass="35343">MRLDKQRGVAVITALLLCTLAVSIVASLFWQQQVQVRSMENQRLQLQTKWILRGALDWARLVLQTAGQQSNGITTLNDVWNTPLAETRLDQYIERERVEGEVFDATLSGRVIDASSRYNLRHLSEGRGPNTKHEEIYANLLRILQLDPALAKRTADYIRSTEAVGPAPLGQNQPPAPKSLPVAIKRVEDLLAIPGYTPEIVAKLREFVIVLPNTAAGNKTGVNVNTAPPEVLAAVIENFTLAEAQALAASRKQAYFRTMEEFTARLNGKTLIDAPTLTVGSEFFLVQSRIRLDRANLDSEALVERQPAGQTTVLTIRQN</sequence>
<evidence type="ECO:0000256" key="7">
    <source>
        <dbReference type="ARBA" id="ARBA00022927"/>
    </source>
</evidence>
<evidence type="ECO:0000256" key="2">
    <source>
        <dbReference type="ARBA" id="ARBA00007246"/>
    </source>
</evidence>
<evidence type="ECO:0000256" key="9">
    <source>
        <dbReference type="ARBA" id="ARBA00023136"/>
    </source>
</evidence>
<keyword evidence="6 11" id="KW-0812">Transmembrane</keyword>
<keyword evidence="8 11" id="KW-1133">Transmembrane helix</keyword>
<evidence type="ECO:0000256" key="4">
    <source>
        <dbReference type="ARBA" id="ARBA00022475"/>
    </source>
</evidence>
<evidence type="ECO:0000313" key="14">
    <source>
        <dbReference type="EMBL" id="NML60268.1"/>
    </source>
</evidence>
<dbReference type="NCBIfam" id="NF037980">
    <property type="entry name" value="T2SS_GspK"/>
    <property type="match status" value="1"/>
</dbReference>
<keyword evidence="15" id="KW-1185">Reference proteome</keyword>
<evidence type="ECO:0000259" key="13">
    <source>
        <dbReference type="Pfam" id="PF21687"/>
    </source>
</evidence>
<reference evidence="14 15" key="1">
    <citation type="submission" date="2020-04" db="EMBL/GenBank/DDBJ databases">
        <title>Massilia sp. RP-1-19 isolated from soil.</title>
        <authorList>
            <person name="Dahal R.H."/>
        </authorList>
    </citation>
    <scope>NUCLEOTIDE SEQUENCE [LARGE SCALE GENOMIC DNA]</scope>
    <source>
        <strain evidence="14 15">RP-1-19</strain>
    </source>
</reference>
<dbReference type="InterPro" id="IPR049179">
    <property type="entry name" value="T2SSK_SAM-like_2nd"/>
</dbReference>
<dbReference type="Gene3D" id="1.10.40.60">
    <property type="entry name" value="EpsJ-like"/>
    <property type="match status" value="2"/>
</dbReference>
<proteinExistence type="inferred from homology"/>
<evidence type="ECO:0000256" key="10">
    <source>
        <dbReference type="PIRNR" id="PIRNR002786"/>
    </source>
</evidence>
<keyword evidence="4 10" id="KW-1003">Cell membrane</keyword>
<evidence type="ECO:0000259" key="12">
    <source>
        <dbReference type="Pfam" id="PF03934"/>
    </source>
</evidence>
<name>A0A848HP01_9BURK</name>
<comment type="subcellular location">
    <subcellularLocation>
        <location evidence="1 10">Cell inner membrane</location>
    </subcellularLocation>
</comment>
<evidence type="ECO:0000256" key="6">
    <source>
        <dbReference type="ARBA" id="ARBA00022692"/>
    </source>
</evidence>
<organism evidence="14 15">
    <name type="scientific">Massilia polaris</name>
    <dbReference type="NCBI Taxonomy" id="2728846"/>
    <lineage>
        <taxon>Bacteria</taxon>
        <taxon>Pseudomonadati</taxon>
        <taxon>Pseudomonadota</taxon>
        <taxon>Betaproteobacteria</taxon>
        <taxon>Burkholderiales</taxon>
        <taxon>Oxalobacteraceae</taxon>
        <taxon>Telluria group</taxon>
        <taxon>Massilia</taxon>
    </lineage>
</organism>
<dbReference type="EMBL" id="JABBGG010000002">
    <property type="protein sequence ID" value="NML60268.1"/>
    <property type="molecule type" value="Genomic_DNA"/>
</dbReference>
<dbReference type="PANTHER" id="PTHR38831:SF1">
    <property type="entry name" value="TYPE II SECRETION SYSTEM PROTEIN K-RELATED"/>
    <property type="match status" value="1"/>
</dbReference>
<dbReference type="GO" id="GO:0005886">
    <property type="term" value="C:plasma membrane"/>
    <property type="evidence" value="ECO:0007669"/>
    <property type="project" value="UniProtKB-SubCell"/>
</dbReference>
<comment type="similarity">
    <text evidence="2 10">Belongs to the GSP K family.</text>
</comment>
<evidence type="ECO:0000256" key="8">
    <source>
        <dbReference type="ARBA" id="ARBA00022989"/>
    </source>
</evidence>
<keyword evidence="7" id="KW-0653">Protein transport</keyword>
<dbReference type="InterPro" id="IPR049031">
    <property type="entry name" value="T2SSK_SAM-like_1st"/>
</dbReference>
<feature type="transmembrane region" description="Helical" evidence="11">
    <location>
        <begin position="9"/>
        <end position="30"/>
    </location>
</feature>
<evidence type="ECO:0000256" key="11">
    <source>
        <dbReference type="SAM" id="Phobius"/>
    </source>
</evidence>
<dbReference type="Proteomes" id="UP000583752">
    <property type="component" value="Unassembled WGS sequence"/>
</dbReference>
<keyword evidence="9 10" id="KW-0472">Membrane</keyword>
<dbReference type="SUPFAM" id="SSF158544">
    <property type="entry name" value="GspK insert domain-like"/>
    <property type="match status" value="1"/>
</dbReference>
<dbReference type="RefSeq" id="WP_169463990.1">
    <property type="nucleotide sequence ID" value="NZ_JABBGG010000002.1"/>
</dbReference>
<evidence type="ECO:0000313" key="15">
    <source>
        <dbReference type="Proteomes" id="UP000583752"/>
    </source>
</evidence>
<evidence type="ECO:0000256" key="3">
    <source>
        <dbReference type="ARBA" id="ARBA00022448"/>
    </source>
</evidence>
<keyword evidence="5 10" id="KW-0997">Cell inner membrane</keyword>
<feature type="domain" description="T2SS protein K second SAM-like" evidence="12">
    <location>
        <begin position="222"/>
        <end position="271"/>
    </location>
</feature>
<dbReference type="GO" id="GO:0009306">
    <property type="term" value="P:protein secretion"/>
    <property type="evidence" value="ECO:0007669"/>
    <property type="project" value="InterPro"/>
</dbReference>
<dbReference type="SUPFAM" id="SSF54523">
    <property type="entry name" value="Pili subunits"/>
    <property type="match status" value="1"/>
</dbReference>
<dbReference type="InterPro" id="IPR045584">
    <property type="entry name" value="Pilin-like"/>
</dbReference>
<comment type="caution">
    <text evidence="14">The sequence shown here is derived from an EMBL/GenBank/DDBJ whole genome shotgun (WGS) entry which is preliminary data.</text>
</comment>
<dbReference type="PANTHER" id="PTHR38831">
    <property type="entry name" value="TYPE II SECRETION SYSTEM PROTEIN K"/>
    <property type="match status" value="1"/>
</dbReference>
<evidence type="ECO:0000256" key="5">
    <source>
        <dbReference type="ARBA" id="ARBA00022519"/>
    </source>
</evidence>
<feature type="domain" description="T2SS protein K first SAM-like" evidence="13">
    <location>
        <begin position="116"/>
        <end position="213"/>
    </location>
</feature>
<dbReference type="Pfam" id="PF21687">
    <property type="entry name" value="T2SSK_1st"/>
    <property type="match status" value="1"/>
</dbReference>
<dbReference type="Gene3D" id="3.30.1300.30">
    <property type="entry name" value="GSPII I/J protein-like"/>
    <property type="match status" value="1"/>
</dbReference>
<protein>
    <recommendedName>
        <fullName evidence="10">Type II secretion system protein K</fullName>
    </recommendedName>
</protein>
<accession>A0A848HP01</accession>
<keyword evidence="3 10" id="KW-0813">Transport</keyword>
<dbReference type="PIRSF" id="PIRSF002786">
    <property type="entry name" value="XcpX"/>
    <property type="match status" value="1"/>
</dbReference>
<dbReference type="InterPro" id="IPR038072">
    <property type="entry name" value="GspK_central_sf"/>
</dbReference>
<dbReference type="Pfam" id="PF03934">
    <property type="entry name" value="T2SSK"/>
    <property type="match status" value="1"/>
</dbReference>
<gene>
    <name evidence="14" type="primary">gspK</name>
    <name evidence="14" type="ORF">HHL21_04035</name>
</gene>
<dbReference type="InterPro" id="IPR005628">
    <property type="entry name" value="GspK"/>
</dbReference>